<evidence type="ECO:0000256" key="1">
    <source>
        <dbReference type="SAM" id="Coils"/>
    </source>
</evidence>
<dbReference type="EMBL" id="CP017305">
    <property type="protein sequence ID" value="AOS84058.1"/>
    <property type="molecule type" value="Genomic_DNA"/>
</dbReference>
<evidence type="ECO:0000313" key="3">
    <source>
        <dbReference type="Proteomes" id="UP000095185"/>
    </source>
</evidence>
<dbReference type="SMART" id="SM00028">
    <property type="entry name" value="TPR"/>
    <property type="match status" value="3"/>
</dbReference>
<sequence>MGREGSQCRTIADACAFIEKAPKGNDPLEYIFGDLLETFTENETLVLAALTYFTTPAKLKWLAQMTALPERAAETALEDLTDRAILISGLESQTYYLPPLAAQFIKARRPEAVSKTGIALVNGAYALAMKYGGQSKDYEKFPILEAEWEFISAALPRLLEGDNDRLQAVCEQIFYLLYFSGRLDELLWLYQQSEVRALAANNQERAGWCAYRAGGAYLLRKQYDKVLLCANRVAEYWQESSLRCKAIAISLRGQAHELSKNYPEAIVAYRESLEIVRSISPESDDVAVALNDLAGVETTIKDYNAAERDYYEAIRIAKNVDFLEGASAFTNNLAAVKIDRKQWIDAESLACEALVLAEKIGGFAMIAKNCHCIAIALLKQNRNLEEAANHARRAIEIYTYLRVLDDLQNAQQTLAEIEKAMSGE</sequence>
<accession>A0A1D8D792</accession>
<keyword evidence="3" id="KW-1185">Reference proteome</keyword>
<proteinExistence type="predicted"/>
<keyword evidence="1" id="KW-0175">Coiled coil</keyword>
<dbReference type="STRING" id="274537.BIU88_07845"/>
<dbReference type="InterPro" id="IPR019734">
    <property type="entry name" value="TPR_rpt"/>
</dbReference>
<protein>
    <recommendedName>
        <fullName evidence="4">MalT-like TPR region domain-containing protein</fullName>
    </recommendedName>
</protein>
<feature type="coiled-coil region" evidence="1">
    <location>
        <begin position="374"/>
        <end position="420"/>
    </location>
</feature>
<dbReference type="KEGG" id="clz:BIU88_07845"/>
<dbReference type="AlphaFoldDB" id="A0A1D8D792"/>
<name>A0A1D8D792_CHLLM</name>
<evidence type="ECO:0008006" key="4">
    <source>
        <dbReference type="Google" id="ProtNLM"/>
    </source>
</evidence>
<organism evidence="2 3">
    <name type="scientific">Chlorobaculum limnaeum</name>
    <dbReference type="NCBI Taxonomy" id="274537"/>
    <lineage>
        <taxon>Bacteria</taxon>
        <taxon>Pseudomonadati</taxon>
        <taxon>Chlorobiota</taxon>
        <taxon>Chlorobiia</taxon>
        <taxon>Chlorobiales</taxon>
        <taxon>Chlorobiaceae</taxon>
        <taxon>Chlorobaculum</taxon>
    </lineage>
</organism>
<dbReference type="InterPro" id="IPR011990">
    <property type="entry name" value="TPR-like_helical_dom_sf"/>
</dbReference>
<gene>
    <name evidence="2" type="ORF">BIU88_07845</name>
</gene>
<evidence type="ECO:0000313" key="2">
    <source>
        <dbReference type="EMBL" id="AOS84058.1"/>
    </source>
</evidence>
<dbReference type="SUPFAM" id="SSF48452">
    <property type="entry name" value="TPR-like"/>
    <property type="match status" value="2"/>
</dbReference>
<dbReference type="Gene3D" id="1.25.40.10">
    <property type="entry name" value="Tetratricopeptide repeat domain"/>
    <property type="match status" value="1"/>
</dbReference>
<reference evidence="2" key="1">
    <citation type="submission" date="2016-09" db="EMBL/GenBank/DDBJ databases">
        <title>Genome sequence of Chlorobaculum limnaeum.</title>
        <authorList>
            <person name="Liu Z."/>
            <person name="Tank M."/>
            <person name="Bryant D.A."/>
        </authorList>
    </citation>
    <scope>NUCLEOTIDE SEQUENCE [LARGE SCALE GENOMIC DNA]</scope>
    <source>
        <strain evidence="2">DSM 1677</strain>
    </source>
</reference>
<dbReference type="Pfam" id="PF13424">
    <property type="entry name" value="TPR_12"/>
    <property type="match status" value="1"/>
</dbReference>
<dbReference type="Proteomes" id="UP000095185">
    <property type="component" value="Chromosome"/>
</dbReference>